<dbReference type="SUPFAM" id="SSF55103">
    <property type="entry name" value="FAD-linked oxidases, C-terminal domain"/>
    <property type="match status" value="1"/>
</dbReference>
<dbReference type="GO" id="GO:1903457">
    <property type="term" value="P:lactate catabolic process"/>
    <property type="evidence" value="ECO:0000318"/>
    <property type="project" value="GO_Central"/>
</dbReference>
<dbReference type="GO" id="GO:0004458">
    <property type="term" value="F:D-lactate dehydrogenase (cytochrome) activity"/>
    <property type="evidence" value="ECO:0000318"/>
    <property type="project" value="GO_Central"/>
</dbReference>
<dbReference type="GO" id="GO:0071949">
    <property type="term" value="F:FAD binding"/>
    <property type="evidence" value="ECO:0007669"/>
    <property type="project" value="InterPro"/>
</dbReference>
<dbReference type="SUPFAM" id="SSF56176">
    <property type="entry name" value="FAD-binding/transporter-associated domain-like"/>
    <property type="match status" value="1"/>
</dbReference>
<dbReference type="InterPro" id="IPR016169">
    <property type="entry name" value="FAD-bd_PCMH_sub2"/>
</dbReference>
<feature type="domain" description="FAD-binding PCMH-type" evidence="14">
    <location>
        <begin position="161"/>
        <end position="342"/>
    </location>
</feature>
<dbReference type="KEGG" id="ago:AGOS_AER321W"/>
<evidence type="ECO:0000256" key="4">
    <source>
        <dbReference type="ARBA" id="ARBA00022630"/>
    </source>
</evidence>
<dbReference type="PANTHER" id="PTHR11748:SF117">
    <property type="entry name" value="AER321WP"/>
    <property type="match status" value="1"/>
</dbReference>
<comment type="similarity">
    <text evidence="3">Belongs to the FAD-binding oxidoreductase/transferase type 4 family.</text>
</comment>
<dbReference type="FunFam" id="3.30.70.2740:FF:000001">
    <property type="entry name" value="D-lactate dehydrogenase mitochondrial"/>
    <property type="match status" value="1"/>
</dbReference>
<dbReference type="GO" id="GO:0050660">
    <property type="term" value="F:flavin adenine dinucleotide binding"/>
    <property type="evidence" value="ECO:0000318"/>
    <property type="project" value="GO_Central"/>
</dbReference>
<evidence type="ECO:0000256" key="1">
    <source>
        <dbReference type="ARBA" id="ARBA00001974"/>
    </source>
</evidence>
<evidence type="ECO:0000256" key="5">
    <source>
        <dbReference type="ARBA" id="ARBA00022827"/>
    </source>
</evidence>
<protein>
    <recommendedName>
        <fullName evidence="9">D-lactate dehydrogenase (cytochrome)</fullName>
        <ecNumber evidence="9">1.1.2.4</ecNumber>
    </recommendedName>
    <alternativeName>
        <fullName evidence="12">D-lactate ferricytochrome C oxidoreductase</fullName>
    </alternativeName>
</protein>
<accession>Q756E4</accession>
<evidence type="ECO:0000256" key="11">
    <source>
        <dbReference type="ARBA" id="ARBA00055809"/>
    </source>
</evidence>
<dbReference type="Pfam" id="PF01565">
    <property type="entry name" value="FAD_binding_4"/>
    <property type="match status" value="1"/>
</dbReference>
<evidence type="ECO:0000256" key="7">
    <source>
        <dbReference type="ARBA" id="ARBA00023002"/>
    </source>
</evidence>
<keyword evidence="6" id="KW-0809">Transit peptide</keyword>
<feature type="transmembrane region" description="Helical" evidence="13">
    <location>
        <begin position="75"/>
        <end position="92"/>
    </location>
</feature>
<dbReference type="InParanoid" id="Q756E4"/>
<reference evidence="16" key="2">
    <citation type="journal article" date="2013" name="G3 (Bethesda)">
        <title>Genomes of Ashbya fungi isolated from insects reveal four mating-type loci, numerous translocations, lack of transposons, and distinct gene duplications.</title>
        <authorList>
            <person name="Dietrich F.S."/>
            <person name="Voegeli S."/>
            <person name="Kuo S."/>
            <person name="Philippsen P."/>
        </authorList>
    </citation>
    <scope>GENOME REANNOTATION</scope>
    <source>
        <strain evidence="16">ATCC 10895 / CBS 109.51 / FGSC 9923 / NRRL Y-1056</strain>
    </source>
</reference>
<evidence type="ECO:0000259" key="14">
    <source>
        <dbReference type="PROSITE" id="PS51387"/>
    </source>
</evidence>
<evidence type="ECO:0000256" key="10">
    <source>
        <dbReference type="ARBA" id="ARBA00051436"/>
    </source>
</evidence>
<dbReference type="EC" id="1.1.2.4" evidence="9"/>
<comment type="function">
    <text evidence="11">Catalyzes the stereospecific oxidation of D-lactate to pyruvate.</text>
</comment>
<evidence type="ECO:0000256" key="9">
    <source>
        <dbReference type="ARBA" id="ARBA00038897"/>
    </source>
</evidence>
<evidence type="ECO:0000313" key="16">
    <source>
        <dbReference type="Proteomes" id="UP000000591"/>
    </source>
</evidence>
<sequence>MWRKRSWGCHRQEWLVARIKGSSVGYDAVGVRVASKMYSRSIWRARAVPRMLTASRSFSARAAASTGWRLLSSRAGAGAILGALGVGGYLYYDQLPTRQVFPERSTTPLATLESPLYGGEKELKLAVLEIQRDIGKENVNAQEADLELHTDNQLNYTRPRKDYKPRYVVYPRSTADVSAIMKIAHKYSIPVVPYSGGTSLEGHWYSTRCGIVLDTSRMNKILRVSPDDLDVTVQAGVGWKQLNAYLQGHPGLEHLIFGCDCGPTAHICGMINTNASGMKATKFGPMKMNVISVTAVLADGTVIKTGRRPRKTSAGYNLTGLLVGSEGTLAVITEATLKLQVKSPSETVAVVQFPTLTNCTKTVSEIFKKGFQLNAIELLDSEMMKLVNHSKSVSKEYKEIPTLFIKVGGINKTVVKEYLKELRAICDNHKAASFEFAKSDAEAEELFTARANALYTMLEYCYTDIHEDAKLWFTDVAVPLSKLASTLEEIDELCEKYPMKHAMVGHVGEGNFHYNLLYRPEELEMSKEVVSKMVDIGLRNEGTCTGEHGIGLGKRRYLERELSPSTLDMMRKLKLALDPKRILNPDKVFKIDPADEDNHLSAGEPKELNT</sequence>
<keyword evidence="4" id="KW-0285">Flavoprotein</keyword>
<dbReference type="OMA" id="LMFGTDC"/>
<gene>
    <name evidence="15" type="ORF">AGOS_AER321W</name>
</gene>
<dbReference type="Pfam" id="PF02913">
    <property type="entry name" value="FAD-oxidase_C"/>
    <property type="match status" value="1"/>
</dbReference>
<organism evidence="15 16">
    <name type="scientific">Eremothecium gossypii (strain ATCC 10895 / CBS 109.51 / FGSC 9923 / NRRL Y-1056)</name>
    <name type="common">Yeast</name>
    <name type="synonym">Ashbya gossypii</name>
    <dbReference type="NCBI Taxonomy" id="284811"/>
    <lineage>
        <taxon>Eukaryota</taxon>
        <taxon>Fungi</taxon>
        <taxon>Dikarya</taxon>
        <taxon>Ascomycota</taxon>
        <taxon>Saccharomycotina</taxon>
        <taxon>Saccharomycetes</taxon>
        <taxon>Saccharomycetales</taxon>
        <taxon>Saccharomycetaceae</taxon>
        <taxon>Eremothecium</taxon>
    </lineage>
</organism>
<dbReference type="eggNOG" id="KOG1231">
    <property type="taxonomic scope" value="Eukaryota"/>
</dbReference>
<dbReference type="RefSeq" id="NP_985177.1">
    <property type="nucleotide sequence ID" value="NM_210531.1"/>
</dbReference>
<dbReference type="InterPro" id="IPR006094">
    <property type="entry name" value="Oxid_FAD_bind_N"/>
</dbReference>
<dbReference type="FunFam" id="3.30.465.10:FF:000038">
    <property type="entry name" value="D-lactate dehydrogenase"/>
    <property type="match status" value="1"/>
</dbReference>
<dbReference type="EMBL" id="AE016818">
    <property type="protein sequence ID" value="AAS53001.1"/>
    <property type="molecule type" value="Genomic_DNA"/>
</dbReference>
<keyword evidence="16" id="KW-1185">Reference proteome</keyword>
<keyword evidence="13" id="KW-1133">Transmembrane helix</keyword>
<dbReference type="InterPro" id="IPR016164">
    <property type="entry name" value="FAD-linked_Oxase-like_C"/>
</dbReference>
<evidence type="ECO:0000256" key="12">
    <source>
        <dbReference type="ARBA" id="ARBA00083446"/>
    </source>
</evidence>
<comment type="subcellular location">
    <subcellularLocation>
        <location evidence="2">Mitochondrion</location>
    </subcellularLocation>
</comment>
<keyword evidence="7" id="KW-0560">Oxidoreductase</keyword>
<dbReference type="FunFam" id="1.10.45.10:FF:000001">
    <property type="entry name" value="D-lactate dehydrogenase mitochondrial"/>
    <property type="match status" value="1"/>
</dbReference>
<dbReference type="FunCoup" id="Q756E4">
    <property type="interactions" value="205"/>
</dbReference>
<evidence type="ECO:0000256" key="8">
    <source>
        <dbReference type="ARBA" id="ARBA00023128"/>
    </source>
</evidence>
<keyword evidence="5" id="KW-0274">FAD</keyword>
<dbReference type="GO" id="GO:0005739">
    <property type="term" value="C:mitochondrion"/>
    <property type="evidence" value="ECO:0000318"/>
    <property type="project" value="GO_Central"/>
</dbReference>
<name>Q756E4_EREGS</name>
<proteinExistence type="inferred from homology"/>
<dbReference type="GeneID" id="4621390"/>
<dbReference type="Gene3D" id="3.30.465.10">
    <property type="match status" value="1"/>
</dbReference>
<dbReference type="InterPro" id="IPR036318">
    <property type="entry name" value="FAD-bd_PCMH-like_sf"/>
</dbReference>
<evidence type="ECO:0000256" key="13">
    <source>
        <dbReference type="SAM" id="Phobius"/>
    </source>
</evidence>
<comment type="cofactor">
    <cofactor evidence="1">
        <name>FAD</name>
        <dbReference type="ChEBI" id="CHEBI:57692"/>
    </cofactor>
</comment>
<dbReference type="PANTHER" id="PTHR11748">
    <property type="entry name" value="D-LACTATE DEHYDROGENASE"/>
    <property type="match status" value="1"/>
</dbReference>
<dbReference type="STRING" id="284811.Q756E4"/>
<dbReference type="InterPro" id="IPR016166">
    <property type="entry name" value="FAD-bd_PCMH"/>
</dbReference>
<keyword evidence="13" id="KW-0812">Transmembrane</keyword>
<evidence type="ECO:0000256" key="6">
    <source>
        <dbReference type="ARBA" id="ARBA00022946"/>
    </source>
</evidence>
<keyword evidence="13" id="KW-0472">Membrane</keyword>
<dbReference type="InterPro" id="IPR016171">
    <property type="entry name" value="Vanillyl_alc_oxidase_C-sub2"/>
</dbReference>
<dbReference type="AlphaFoldDB" id="Q756E4"/>
<dbReference type="OrthoDB" id="7786253at2759"/>
<reference evidence="15 16" key="1">
    <citation type="journal article" date="2004" name="Science">
        <title>The Ashbya gossypii genome as a tool for mapping the ancient Saccharomyces cerevisiae genome.</title>
        <authorList>
            <person name="Dietrich F.S."/>
            <person name="Voegeli S."/>
            <person name="Brachat S."/>
            <person name="Lerch A."/>
            <person name="Gates K."/>
            <person name="Steiner S."/>
            <person name="Mohr C."/>
            <person name="Pohlmann R."/>
            <person name="Luedi P."/>
            <person name="Choi S."/>
            <person name="Wing R.A."/>
            <person name="Flavier A."/>
            <person name="Gaffney T.D."/>
            <person name="Philippsen P."/>
        </authorList>
    </citation>
    <scope>NUCLEOTIDE SEQUENCE [LARGE SCALE GENOMIC DNA]</scope>
    <source>
        <strain evidence="16">ATCC 10895 / CBS 109.51 / FGSC 9923 / NRRL Y-1056</strain>
    </source>
</reference>
<dbReference type="PROSITE" id="PS51387">
    <property type="entry name" value="FAD_PCMH"/>
    <property type="match status" value="1"/>
</dbReference>
<dbReference type="GO" id="GO:0008720">
    <property type="term" value="F:D-lactate dehydrogenase (NAD+) activity"/>
    <property type="evidence" value="ECO:0000318"/>
    <property type="project" value="GO_Central"/>
</dbReference>
<evidence type="ECO:0000256" key="2">
    <source>
        <dbReference type="ARBA" id="ARBA00004173"/>
    </source>
</evidence>
<dbReference type="HOGENOM" id="CLU_017779_3_3_1"/>
<comment type="catalytic activity">
    <reaction evidence="10">
        <text>(R)-lactate + 2 Fe(III)-[cytochrome c] = 2 Fe(II)-[cytochrome c] + pyruvate + 2 H(+)</text>
        <dbReference type="Rhea" id="RHEA:13521"/>
        <dbReference type="Rhea" id="RHEA-COMP:10350"/>
        <dbReference type="Rhea" id="RHEA-COMP:14399"/>
        <dbReference type="ChEBI" id="CHEBI:15361"/>
        <dbReference type="ChEBI" id="CHEBI:15378"/>
        <dbReference type="ChEBI" id="CHEBI:16004"/>
        <dbReference type="ChEBI" id="CHEBI:29033"/>
        <dbReference type="ChEBI" id="CHEBI:29034"/>
        <dbReference type="EC" id="1.1.2.4"/>
    </reaction>
</comment>
<dbReference type="InterPro" id="IPR004113">
    <property type="entry name" value="FAD-bd_oxidored_4_C"/>
</dbReference>
<dbReference type="Gene3D" id="3.30.70.2740">
    <property type="match status" value="1"/>
</dbReference>
<keyword evidence="8" id="KW-0496">Mitochondrion</keyword>
<evidence type="ECO:0000256" key="3">
    <source>
        <dbReference type="ARBA" id="ARBA00008000"/>
    </source>
</evidence>
<evidence type="ECO:0000313" key="15">
    <source>
        <dbReference type="EMBL" id="AAS53001.1"/>
    </source>
</evidence>
<dbReference type="Gene3D" id="1.10.45.10">
    <property type="entry name" value="Vanillyl-alcohol Oxidase, Chain A, domain 4"/>
    <property type="match status" value="1"/>
</dbReference>
<dbReference type="Proteomes" id="UP000000591">
    <property type="component" value="Chromosome V"/>
</dbReference>